<evidence type="ECO:0000313" key="2">
    <source>
        <dbReference type="Proteomes" id="UP000316331"/>
    </source>
</evidence>
<name>A0A543EUX2_9NOCA</name>
<dbReference type="Proteomes" id="UP000316331">
    <property type="component" value="Unassembled WGS sequence"/>
</dbReference>
<organism evidence="1 2">
    <name type="scientific">Nocardia bhagyanarayanae</name>
    <dbReference type="NCBI Taxonomy" id="1215925"/>
    <lineage>
        <taxon>Bacteria</taxon>
        <taxon>Bacillati</taxon>
        <taxon>Actinomycetota</taxon>
        <taxon>Actinomycetes</taxon>
        <taxon>Mycobacteriales</taxon>
        <taxon>Nocardiaceae</taxon>
        <taxon>Nocardia</taxon>
    </lineage>
</organism>
<protein>
    <submittedName>
        <fullName evidence="1">Uncharacterized protein</fullName>
    </submittedName>
</protein>
<evidence type="ECO:0000313" key="1">
    <source>
        <dbReference type="EMBL" id="TQM25370.1"/>
    </source>
</evidence>
<dbReference type="AlphaFoldDB" id="A0A543EUX2"/>
<gene>
    <name evidence="1" type="ORF">FB390_5518</name>
</gene>
<dbReference type="EMBL" id="VFPG01000002">
    <property type="protein sequence ID" value="TQM25370.1"/>
    <property type="molecule type" value="Genomic_DNA"/>
</dbReference>
<reference evidence="1 2" key="1">
    <citation type="submission" date="2019-06" db="EMBL/GenBank/DDBJ databases">
        <title>Sequencing the genomes of 1000 actinobacteria strains.</title>
        <authorList>
            <person name="Klenk H.-P."/>
        </authorList>
    </citation>
    <scope>NUCLEOTIDE SEQUENCE [LARGE SCALE GENOMIC DNA]</scope>
    <source>
        <strain evidence="1 2">DSM 103495</strain>
    </source>
</reference>
<proteinExistence type="predicted"/>
<dbReference type="RefSeq" id="WP_185757289.1">
    <property type="nucleotide sequence ID" value="NZ_VFPG01000002.1"/>
</dbReference>
<comment type="caution">
    <text evidence="1">The sequence shown here is derived from an EMBL/GenBank/DDBJ whole genome shotgun (WGS) entry which is preliminary data.</text>
</comment>
<sequence length="76" mass="7566">MARLGGKRALRAVGLAIAGCGRGLPRLVSGVPIAAAIALGAIVVPPDPQAVTALARLLGLPRRLVVVMGQEGCSTT</sequence>
<accession>A0A543EUX2</accession>
<keyword evidence="2" id="KW-1185">Reference proteome</keyword>